<evidence type="ECO:0000313" key="1">
    <source>
        <dbReference type="EMBL" id="GJN65951.1"/>
    </source>
</evidence>
<comment type="caution">
    <text evidence="1">The sequence shown here is derived from an EMBL/GenBank/DDBJ whole genome shotgun (WGS) entry which is preliminary data.</text>
</comment>
<dbReference type="Proteomes" id="UP001055185">
    <property type="component" value="Unassembled WGS sequence"/>
</dbReference>
<dbReference type="InterPro" id="IPR024234">
    <property type="entry name" value="DUF3801"/>
</dbReference>
<dbReference type="AlphaFoldDB" id="A0AA37J0S4"/>
<sequence>MLMQEEIENKTINLAISTSKLTVQTLFKAVMAYLRGRSNPRGKQSIKKLVGQNKGVTNIDIEKTAIRGFGRYAKKYGIDFAITKDKSLVPPKYMVFFKAQDSDALTAAFQEYSASVLKKKKKPSVLAQLHNLIQQVAELPGKVREKKQEHGDR</sequence>
<accession>A0AA37J0S4</accession>
<evidence type="ECO:0000313" key="2">
    <source>
        <dbReference type="Proteomes" id="UP001055185"/>
    </source>
</evidence>
<proteinExistence type="predicted"/>
<dbReference type="Pfam" id="PF12687">
    <property type="entry name" value="DUF3801"/>
    <property type="match status" value="1"/>
</dbReference>
<evidence type="ECO:0008006" key="3">
    <source>
        <dbReference type="Google" id="ProtNLM"/>
    </source>
</evidence>
<name>A0AA37J0S4_9FIRM</name>
<gene>
    <name evidence="1" type="ORF">JCM17207_25760</name>
</gene>
<reference evidence="1" key="1">
    <citation type="journal article" date="2022" name="Int. J. Syst. Evol. Microbiol.">
        <title>Genome-based, phenotypic and chemotaxonomic classification of Faecalibacterium strains: proposal of three novel species Faecalibacterium duncaniae sp. nov., Faecalibacterium hattorii sp. nov. and Faecalibacterium gallinarum sp. nov. .</title>
        <authorList>
            <person name="Sakamoto M."/>
            <person name="Sakurai N."/>
            <person name="Tanno H."/>
            <person name="Iino T."/>
            <person name="Ohkuma M."/>
            <person name="Endo A."/>
        </authorList>
    </citation>
    <scope>NUCLEOTIDE SEQUENCE</scope>
    <source>
        <strain evidence="1">JCM 17207</strain>
    </source>
</reference>
<keyword evidence="2" id="KW-1185">Reference proteome</keyword>
<protein>
    <recommendedName>
        <fullName evidence="3">PcfB family protein</fullName>
    </recommendedName>
</protein>
<organism evidence="1 2">
    <name type="scientific">Faecalibacterium gallinarum</name>
    <dbReference type="NCBI Taxonomy" id="2903556"/>
    <lineage>
        <taxon>Bacteria</taxon>
        <taxon>Bacillati</taxon>
        <taxon>Bacillota</taxon>
        <taxon>Clostridia</taxon>
        <taxon>Eubacteriales</taxon>
        <taxon>Oscillospiraceae</taxon>
        <taxon>Faecalibacterium</taxon>
    </lineage>
</organism>
<dbReference type="EMBL" id="BQKV01000115">
    <property type="protein sequence ID" value="GJN65951.1"/>
    <property type="molecule type" value="Genomic_DNA"/>
</dbReference>